<dbReference type="Pfam" id="PF04546">
    <property type="entry name" value="Sigma70_ner"/>
    <property type="match status" value="1"/>
</dbReference>
<dbReference type="KEGG" id="cnc:CNE_BB1p10720"/>
<dbReference type="Pfam" id="PF04539">
    <property type="entry name" value="Sigma70_r3"/>
    <property type="match status" value="1"/>
</dbReference>
<dbReference type="Pfam" id="PF04545">
    <property type="entry name" value="Sigma70_r4"/>
    <property type="match status" value="1"/>
</dbReference>
<protein>
    <recommendedName>
        <fullName evidence="5">RNA polymerase sigma factor RpoD</fullName>
    </recommendedName>
    <alternativeName>
        <fullName evidence="5">Sigma-70</fullName>
    </alternativeName>
</protein>
<accession>F8GUS6</accession>
<dbReference type="InterPro" id="IPR042189">
    <property type="entry name" value="RNA_pol_sigma_70_r1_1_sf"/>
</dbReference>
<feature type="compositionally biased region" description="Acidic residues" evidence="6">
    <location>
        <begin position="190"/>
        <end position="203"/>
    </location>
</feature>
<sequence length="619" mass="68126">MSENLRTSLLALIALGKERGFLTRGELSDQLPDCDETSGAIDRTLAMVADLGIEVVDRAPAEAPAWLTQDAAPSANEEDVAEEVAAAITQSDGRLTRTTDPTQMYLREIGAIPLLTRGEEVAITRRIEDALAEMMAAMVACPVVVSELLAMADRVACDEMAFDDLVDHIVEPQAEAGGSLQSEAQVQTETELEGDDTGLDDGDPVPMPSSDSESLRWRGIAFERFAAIRCQANALASVACCPKAEPTQYVRVLITLQTELAAFRFSPPAIAELTQILEALIGEVRQTECHIAEILIDKCGIAREVFLEGFRDQAANLDWMKALAAENPAIRAHLTRWAPEVRALQQQLRALEARAGMPLGDLRETAKRVAKAKTKALQARSEMIGANLRLVVSIAKKYQNRGLPLPDLIQEGNIGLMRAVDKFDYRRGYKFSTYATWWVRQAVIRAIADKAPSIRIPMHLVEAMGKINRHSREIFRETGAMPTPSMLAARLAMSEKQIKSILNLVKQPISLETPLGESGDALLGDTLADEDTVSPVDAATQVALHQEMETVLARLTPREAKILRMRFGVGLQTDYTLDEIGAQFGLTRERIRQLESQALRKLRKPELTTRLNGFVERKT</sequence>
<dbReference type="InterPro" id="IPR036388">
    <property type="entry name" value="WH-like_DNA-bd_sf"/>
</dbReference>
<keyword evidence="3 5" id="KW-0238">DNA-binding</keyword>
<evidence type="ECO:0000313" key="9">
    <source>
        <dbReference type="EMBL" id="AEI82480.1"/>
    </source>
</evidence>
<keyword evidence="2 5" id="KW-0731">Sigma factor</keyword>
<dbReference type="GO" id="GO:0016987">
    <property type="term" value="F:sigma factor activity"/>
    <property type="evidence" value="ECO:0007669"/>
    <property type="project" value="UniProtKB-UniRule"/>
</dbReference>
<dbReference type="HOGENOM" id="CLU_014793_7_2_4"/>
<dbReference type="PANTHER" id="PTHR30603:SF60">
    <property type="entry name" value="RNA POLYMERASE SIGMA FACTOR RPOD"/>
    <property type="match status" value="1"/>
</dbReference>
<dbReference type="Gene3D" id="1.10.601.10">
    <property type="entry name" value="RNA Polymerase Primary Sigma Factor"/>
    <property type="match status" value="1"/>
</dbReference>
<dbReference type="CDD" id="cd06171">
    <property type="entry name" value="Sigma70_r4"/>
    <property type="match status" value="1"/>
</dbReference>
<dbReference type="InterPro" id="IPR050239">
    <property type="entry name" value="Sigma-70_RNA_pol_init_factors"/>
</dbReference>
<dbReference type="Pfam" id="PF04542">
    <property type="entry name" value="Sigma70_r2"/>
    <property type="match status" value="1"/>
</dbReference>
<feature type="region of interest" description="Disordered" evidence="6">
    <location>
        <begin position="174"/>
        <end position="214"/>
    </location>
</feature>
<dbReference type="InterPro" id="IPR007127">
    <property type="entry name" value="RNA_pol_sigma_70_r1_1"/>
</dbReference>
<dbReference type="PROSITE" id="PS00716">
    <property type="entry name" value="SIGMA70_2"/>
    <property type="match status" value="1"/>
</dbReference>
<dbReference type="SUPFAM" id="SSF88946">
    <property type="entry name" value="Sigma2 domain of RNA polymerase sigma factors"/>
    <property type="match status" value="1"/>
</dbReference>
<evidence type="ECO:0000313" key="10">
    <source>
        <dbReference type="Proteomes" id="UP000006798"/>
    </source>
</evidence>
<dbReference type="PROSITE" id="PS00715">
    <property type="entry name" value="SIGMA70_1"/>
    <property type="match status" value="1"/>
</dbReference>
<dbReference type="Pfam" id="PF00140">
    <property type="entry name" value="Sigma70_r1_2"/>
    <property type="match status" value="1"/>
</dbReference>
<dbReference type="Gene3D" id="1.10.10.10">
    <property type="entry name" value="Winged helix-like DNA-binding domain superfamily/Winged helix DNA-binding domain"/>
    <property type="match status" value="2"/>
</dbReference>
<dbReference type="RefSeq" id="WP_013959512.1">
    <property type="nucleotide sequence ID" value="NC_015727.1"/>
</dbReference>
<dbReference type="GO" id="GO:0005737">
    <property type="term" value="C:cytoplasm"/>
    <property type="evidence" value="ECO:0007669"/>
    <property type="project" value="UniProtKB-SubCell"/>
</dbReference>
<dbReference type="NCBIfam" id="TIGR02937">
    <property type="entry name" value="sigma70-ECF"/>
    <property type="match status" value="1"/>
</dbReference>
<dbReference type="InterPro" id="IPR013324">
    <property type="entry name" value="RNA_pol_sigma_r3/r4-like"/>
</dbReference>
<dbReference type="InterPro" id="IPR000943">
    <property type="entry name" value="RNA_pol_sigma70"/>
</dbReference>
<evidence type="ECO:0000256" key="4">
    <source>
        <dbReference type="ARBA" id="ARBA00023163"/>
    </source>
</evidence>
<dbReference type="InterPro" id="IPR007624">
    <property type="entry name" value="RNA_pol_sigma70_r3"/>
</dbReference>
<keyword evidence="5" id="KW-0963">Cytoplasm</keyword>
<dbReference type="InterPro" id="IPR013325">
    <property type="entry name" value="RNA_pol_sigma_r2"/>
</dbReference>
<feature type="domain" description="RNA polymerase sigma-70" evidence="8">
    <location>
        <begin position="576"/>
        <end position="602"/>
    </location>
</feature>
<evidence type="ECO:0000256" key="3">
    <source>
        <dbReference type="ARBA" id="ARBA00023125"/>
    </source>
</evidence>
<dbReference type="Gene3D" id="1.10.220.120">
    <property type="entry name" value="Sigma-70 factor, region 1.1"/>
    <property type="match status" value="1"/>
</dbReference>
<dbReference type="PRINTS" id="PR00046">
    <property type="entry name" value="SIGMA70FCT"/>
</dbReference>
<geneLocation type="plasmid" evidence="9 10">
    <name>pBB1</name>
</geneLocation>
<dbReference type="HAMAP" id="MF_00963">
    <property type="entry name" value="Sigma70_RpoD_SigA"/>
    <property type="match status" value="1"/>
</dbReference>
<dbReference type="InterPro" id="IPR007627">
    <property type="entry name" value="RNA_pol_sigma70_r2"/>
</dbReference>
<comment type="similarity">
    <text evidence="5">Belongs to the sigma-70 factor family. RpoD/SigA subfamily.</text>
</comment>
<reference evidence="9 10" key="1">
    <citation type="journal article" date="2011" name="J. Bacteriol.">
        <title>Complete genome sequence of the type strain Cupriavidus necator N-1.</title>
        <authorList>
            <person name="Poehlein A."/>
            <person name="Kusian B."/>
            <person name="Friedrich B."/>
            <person name="Daniel R."/>
            <person name="Bowien B."/>
        </authorList>
    </citation>
    <scope>NUCLEOTIDE SEQUENCE [LARGE SCALE GENOMIC DNA]</scope>
    <source>
        <strain evidence="10">ATCC 43291 / DSM 13513 / CCUG 52238 / LMG 8453 / N-1</strain>
        <plasmid evidence="9 10">pBB1</plasmid>
    </source>
</reference>
<evidence type="ECO:0000256" key="1">
    <source>
        <dbReference type="ARBA" id="ARBA00023015"/>
    </source>
</evidence>
<feature type="region of interest" description="Sigma-70 factor domain-2" evidence="5">
    <location>
        <begin position="383"/>
        <end position="453"/>
    </location>
</feature>
<dbReference type="InterPro" id="IPR007631">
    <property type="entry name" value="RNA_pol_sigma_70_non-ess"/>
</dbReference>
<feature type="DNA-binding region" description="H-T-H motif" evidence="5">
    <location>
        <begin position="577"/>
        <end position="596"/>
    </location>
</feature>
<dbReference type="NCBIfam" id="NF004208">
    <property type="entry name" value="PRK05658.1"/>
    <property type="match status" value="1"/>
</dbReference>
<dbReference type="AlphaFoldDB" id="F8GUS6"/>
<feature type="domain" description="RNA polymerase sigma-70" evidence="7">
    <location>
        <begin position="407"/>
        <end position="420"/>
    </location>
</feature>
<feature type="region of interest" description="Sigma-70 factor domain-3" evidence="5">
    <location>
        <begin position="462"/>
        <end position="538"/>
    </location>
</feature>
<dbReference type="SUPFAM" id="SSF88659">
    <property type="entry name" value="Sigma3 and sigma4 domains of RNA polymerase sigma factors"/>
    <property type="match status" value="2"/>
</dbReference>
<name>F8GUS6_CUPNN</name>
<dbReference type="Pfam" id="PF03979">
    <property type="entry name" value="Sigma70_r1_1"/>
    <property type="match status" value="1"/>
</dbReference>
<keyword evidence="9" id="KW-0614">Plasmid</keyword>
<dbReference type="InterPro" id="IPR007630">
    <property type="entry name" value="RNA_pol_sigma70_r4"/>
</dbReference>
<evidence type="ECO:0000259" key="7">
    <source>
        <dbReference type="PROSITE" id="PS00715"/>
    </source>
</evidence>
<dbReference type="PANTHER" id="PTHR30603">
    <property type="entry name" value="RNA POLYMERASE SIGMA FACTOR RPO"/>
    <property type="match status" value="1"/>
</dbReference>
<dbReference type="GeneID" id="34312639"/>
<dbReference type="GO" id="GO:0003677">
    <property type="term" value="F:DNA binding"/>
    <property type="evidence" value="ECO:0007669"/>
    <property type="project" value="UniProtKB-UniRule"/>
</dbReference>
<organism evidence="9 10">
    <name type="scientific">Cupriavidus necator (strain ATCC 43291 / DSM 13513 / CCUG 52238 / LMG 8453 / N-1)</name>
    <name type="common">Ralstonia eutropha</name>
    <dbReference type="NCBI Taxonomy" id="1042878"/>
    <lineage>
        <taxon>Bacteria</taxon>
        <taxon>Pseudomonadati</taxon>
        <taxon>Pseudomonadota</taxon>
        <taxon>Betaproteobacteria</taxon>
        <taxon>Burkholderiales</taxon>
        <taxon>Burkholderiaceae</taxon>
        <taxon>Cupriavidus</taxon>
    </lineage>
</organism>
<comment type="subunit">
    <text evidence="5">Interacts transiently with the RNA polymerase catalytic core.</text>
</comment>
<comment type="subcellular location">
    <subcellularLocation>
        <location evidence="5">Cytoplasm</location>
    </subcellularLocation>
</comment>
<gene>
    <name evidence="9" type="primary">rpoD2</name>
    <name evidence="5" type="synonym">rpoD</name>
    <name evidence="9" type="ordered locus">CNE_BB1p10720</name>
</gene>
<dbReference type="InterPro" id="IPR009042">
    <property type="entry name" value="RNA_pol_sigma70_r1_2"/>
</dbReference>
<comment type="function">
    <text evidence="5">Sigma factors are initiation factors that promote the attachment of RNA polymerase to specific initiation sites and are then released. This sigma factor is the primary sigma factor during exponential growth.</text>
</comment>
<dbReference type="Proteomes" id="UP000006798">
    <property type="component" value="Plasmid pBB1"/>
</dbReference>
<keyword evidence="4 5" id="KW-0804">Transcription</keyword>
<evidence type="ECO:0000256" key="6">
    <source>
        <dbReference type="SAM" id="MobiDB-lite"/>
    </source>
</evidence>
<feature type="region of interest" description="Sigma-70 factor domain-4" evidence="5">
    <location>
        <begin position="551"/>
        <end position="604"/>
    </location>
</feature>
<proteinExistence type="inferred from homology"/>
<dbReference type="GO" id="GO:0006352">
    <property type="term" value="P:DNA-templated transcription initiation"/>
    <property type="evidence" value="ECO:0007669"/>
    <property type="project" value="UniProtKB-UniRule"/>
</dbReference>
<feature type="short sequence motif" description="Interaction with polymerase core subunit RpoC" evidence="5">
    <location>
        <begin position="407"/>
        <end position="410"/>
    </location>
</feature>
<dbReference type="EMBL" id="CP002879">
    <property type="protein sequence ID" value="AEI82480.1"/>
    <property type="molecule type" value="Genomic_DNA"/>
</dbReference>
<dbReference type="InterPro" id="IPR028630">
    <property type="entry name" value="Sigma70_RpoD"/>
</dbReference>
<evidence type="ECO:0000259" key="8">
    <source>
        <dbReference type="PROSITE" id="PS00716"/>
    </source>
</evidence>
<evidence type="ECO:0000256" key="5">
    <source>
        <dbReference type="HAMAP-Rule" id="MF_00963"/>
    </source>
</evidence>
<evidence type="ECO:0000256" key="2">
    <source>
        <dbReference type="ARBA" id="ARBA00023082"/>
    </source>
</evidence>
<dbReference type="InterPro" id="IPR014284">
    <property type="entry name" value="RNA_pol_sigma-70_dom"/>
</dbReference>
<keyword evidence="1 5" id="KW-0805">Transcription regulation</keyword>